<keyword evidence="6" id="KW-1185">Reference proteome</keyword>
<feature type="domain" description="Putative exodeoxyribonuclease 8 PDDEXK-like" evidence="4">
    <location>
        <begin position="20"/>
        <end position="251"/>
    </location>
</feature>
<keyword evidence="3" id="KW-0067">ATP-binding</keyword>
<dbReference type="Proteomes" id="UP000199268">
    <property type="component" value="Unassembled WGS sequence"/>
</dbReference>
<dbReference type="Pfam" id="PF12684">
    <property type="entry name" value="DUF3799"/>
    <property type="match status" value="1"/>
</dbReference>
<dbReference type="OrthoDB" id="2212578at2"/>
<keyword evidence="2" id="KW-0347">Helicase</keyword>
<evidence type="ECO:0000313" key="6">
    <source>
        <dbReference type="Proteomes" id="UP000199268"/>
    </source>
</evidence>
<evidence type="ECO:0000259" key="4">
    <source>
        <dbReference type="Pfam" id="PF12684"/>
    </source>
</evidence>
<dbReference type="InterPro" id="IPR024432">
    <property type="entry name" value="Put_RecE_PDDEXK-like_dom"/>
</dbReference>
<evidence type="ECO:0000256" key="3">
    <source>
        <dbReference type="ARBA" id="ARBA00022840"/>
    </source>
</evidence>
<evidence type="ECO:0000313" key="5">
    <source>
        <dbReference type="EMBL" id="SCC13268.1"/>
    </source>
</evidence>
<dbReference type="EMBL" id="FMAO01000020">
    <property type="protein sequence ID" value="SCC13268.1"/>
    <property type="molecule type" value="Genomic_DNA"/>
</dbReference>
<keyword evidence="1" id="KW-0547">Nucleotide-binding</keyword>
<evidence type="ECO:0000256" key="1">
    <source>
        <dbReference type="ARBA" id="ARBA00022741"/>
    </source>
</evidence>
<keyword evidence="2" id="KW-0378">Hydrolase</keyword>
<gene>
    <name evidence="5" type="ORF">GA0061074_1208</name>
</gene>
<dbReference type="GO" id="GO:0005524">
    <property type="term" value="F:ATP binding"/>
    <property type="evidence" value="ECO:0007669"/>
    <property type="project" value="UniProtKB-KW"/>
</dbReference>
<dbReference type="GO" id="GO:0004386">
    <property type="term" value="F:helicase activity"/>
    <property type="evidence" value="ECO:0007669"/>
    <property type="project" value="UniProtKB-KW"/>
</dbReference>
<dbReference type="InterPro" id="IPR011604">
    <property type="entry name" value="PDDEXK-like_dom_sf"/>
</dbReference>
<reference evidence="6" key="1">
    <citation type="submission" date="2016-08" db="EMBL/GenBank/DDBJ databases">
        <authorList>
            <person name="Varghese N."/>
            <person name="Submissions Spin"/>
        </authorList>
    </citation>
    <scope>NUCLEOTIDE SEQUENCE [LARGE SCALE GENOMIC DNA]</scope>
    <source>
        <strain evidence="6">R-53094</strain>
    </source>
</reference>
<proteinExistence type="predicted"/>
<name>A0A1C4C2H0_9LACO</name>
<dbReference type="Gene3D" id="3.90.320.10">
    <property type="match status" value="1"/>
</dbReference>
<sequence length="272" mass="31385">MAEELNYYDPKDAYVHMHASNFKNFLFNGEAEALANMAGMYDIFENKTALLVGNFLHSYFESKEAHQEFKDNHPEIISQRGKSRGELKSEFKVAQKMIKRIELDPVIMALVNGAPDKEYVIDGDINGVAWRGKLDAVNLEERYFIDFKTVKSLKEFHGLVGGEWSDYYNEYTNFFVSRGYHIQMAAYQEMLKQMTGQDFEVYVVAVSKEDEPLADIYKIDQDTLDSGMREILANQDHIVKLINGEVQPVQAKTYSRLYRSTYRVDPEHVGVL</sequence>
<dbReference type="RefSeq" id="WP_092463953.1">
    <property type="nucleotide sequence ID" value="NZ_BJEE01000011.1"/>
</dbReference>
<evidence type="ECO:0000256" key="2">
    <source>
        <dbReference type="ARBA" id="ARBA00022806"/>
    </source>
</evidence>
<protein>
    <recommendedName>
        <fullName evidence="4">Putative exodeoxyribonuclease 8 PDDEXK-like domain-containing protein</fullName>
    </recommendedName>
</protein>
<dbReference type="STRING" id="1505725.GA0061074_1208"/>
<accession>A0A1C4C2H0</accession>
<organism evidence="5 6">
    <name type="scientific">Weissella bombi</name>
    <dbReference type="NCBI Taxonomy" id="1505725"/>
    <lineage>
        <taxon>Bacteria</taxon>
        <taxon>Bacillati</taxon>
        <taxon>Bacillota</taxon>
        <taxon>Bacilli</taxon>
        <taxon>Lactobacillales</taxon>
        <taxon>Lactobacillaceae</taxon>
        <taxon>Weissella</taxon>
    </lineage>
</organism>
<dbReference type="AlphaFoldDB" id="A0A1C4C2H0"/>